<dbReference type="Proteomes" id="UP000092018">
    <property type="component" value="Chromosome 1"/>
</dbReference>
<evidence type="ECO:0000313" key="4">
    <source>
        <dbReference type="Proteomes" id="UP000092018"/>
    </source>
</evidence>
<evidence type="ECO:0000256" key="1">
    <source>
        <dbReference type="SAM" id="Phobius"/>
    </source>
</evidence>
<organism evidence="3 4">
    <name type="scientific">Vibrio breoganii</name>
    <dbReference type="NCBI Taxonomy" id="553239"/>
    <lineage>
        <taxon>Bacteria</taxon>
        <taxon>Pseudomonadati</taxon>
        <taxon>Pseudomonadota</taxon>
        <taxon>Gammaproteobacteria</taxon>
        <taxon>Vibrionales</taxon>
        <taxon>Vibrionaceae</taxon>
        <taxon>Vibrio</taxon>
    </lineage>
</organism>
<evidence type="ECO:0000259" key="2">
    <source>
        <dbReference type="Pfam" id="PF07811"/>
    </source>
</evidence>
<dbReference type="KEGG" id="vbr:A6E01_02930"/>
<dbReference type="AlphaFoldDB" id="A0AAN1CR97"/>
<protein>
    <recommendedName>
        <fullName evidence="2">TadE-like domain-containing protein</fullName>
    </recommendedName>
</protein>
<dbReference type="InterPro" id="IPR012495">
    <property type="entry name" value="TadE-like_dom"/>
</dbReference>
<reference evidence="3 4" key="1">
    <citation type="submission" date="2016-06" db="EMBL/GenBank/DDBJ databases">
        <title>Adaptive Radiation by Waves of Gene Transfer Leads to Fine-Scale Resource Partitioning in Marine Microbes.</title>
        <authorList>
            <person name="Hehemann J.-H."/>
            <person name="Arevalo P."/>
            <person name="Datta M.S."/>
            <person name="Yu X."/>
            <person name="Corzett C."/>
            <person name="Henschel A."/>
            <person name="Preheim S.P."/>
            <person name="Timberlake S."/>
            <person name="Alm E.J."/>
            <person name="Polz M.F."/>
        </authorList>
    </citation>
    <scope>NUCLEOTIDE SEQUENCE [LARGE SCALE GENOMIC DNA]</scope>
    <source>
        <strain evidence="3 4">FF50</strain>
    </source>
</reference>
<proteinExistence type="predicted"/>
<name>A0AAN1CR97_9VIBR</name>
<sequence>MITAAKDKTSRQNGMAIIEFTVVSAVLLIVLFGIIEIARFVFSLQMLNEVTRRGARLATVCYVDQATKIPDLTSIKALAPYGYEKEMLKIDYLDDEGNVLYSGTGTISNDTFLDIRFVRARIVNYSYAFSLLKSILGDSISMPSFETILPSESLGIYRPLGDDSVPTRPNCE</sequence>
<dbReference type="RefSeq" id="WP_065209523.1">
    <property type="nucleotide sequence ID" value="NZ_CP016177.1"/>
</dbReference>
<dbReference type="EMBL" id="CP016177">
    <property type="protein sequence ID" value="ANO32227.1"/>
    <property type="molecule type" value="Genomic_DNA"/>
</dbReference>
<feature type="transmembrane region" description="Helical" evidence="1">
    <location>
        <begin position="20"/>
        <end position="42"/>
    </location>
</feature>
<gene>
    <name evidence="3" type="ORF">A6E01_02930</name>
</gene>
<keyword evidence="1" id="KW-0472">Membrane</keyword>
<keyword evidence="1" id="KW-1133">Transmembrane helix</keyword>
<accession>A0AAN1CR97</accession>
<keyword evidence="1" id="KW-0812">Transmembrane</keyword>
<dbReference type="Pfam" id="PF07811">
    <property type="entry name" value="TadE"/>
    <property type="match status" value="1"/>
</dbReference>
<evidence type="ECO:0000313" key="3">
    <source>
        <dbReference type="EMBL" id="ANO32227.1"/>
    </source>
</evidence>
<feature type="domain" description="TadE-like" evidence="2">
    <location>
        <begin position="14"/>
        <end position="56"/>
    </location>
</feature>